<feature type="non-terminal residue" evidence="2">
    <location>
        <position position="340"/>
    </location>
</feature>
<feature type="compositionally biased region" description="Polar residues" evidence="1">
    <location>
        <begin position="35"/>
        <end position="58"/>
    </location>
</feature>
<protein>
    <submittedName>
        <fullName evidence="2">Uncharacterized protein</fullName>
    </submittedName>
</protein>
<accession>X0RFE9</accession>
<organism evidence="2">
    <name type="scientific">marine sediment metagenome</name>
    <dbReference type="NCBI Taxonomy" id="412755"/>
    <lineage>
        <taxon>unclassified sequences</taxon>
        <taxon>metagenomes</taxon>
        <taxon>ecological metagenomes</taxon>
    </lineage>
</organism>
<evidence type="ECO:0000256" key="1">
    <source>
        <dbReference type="SAM" id="MobiDB-lite"/>
    </source>
</evidence>
<comment type="caution">
    <text evidence="2">The sequence shown here is derived from an EMBL/GenBank/DDBJ whole genome shotgun (WGS) entry which is preliminary data.</text>
</comment>
<sequence length="340" mass="33878">MSRYTGTTVTLGDSGGISDTTGNAADTSGPIDHATGTSANAGEASGATSETTGNQTHASGGASGGITKYTGNAAGVATSGGFTQYTGSQTNGGDYPSGSFLWYTGTTTTDGLTGGFTLRTGLAGAGAADAGSILFQTHGANTRLTIAGDGTNILFAPKTCWSTTAYCLVNNGDFINVEAPVGLEIIQQTDEASGDRAILKLSSLGPAEMTASSGTQYGILGLPEIDQSGTAAYVALGFDVTDSGSGSGQDYLAYLEWNNSLMFSVEDDGDTTIAGSFSSSSLSVIGAQGATMTIAERSEVLTFAGGGGDASQTTSGLVLDGETLKAIVTRVRTTGTTCTS</sequence>
<gene>
    <name evidence="2" type="ORF">S01H1_16749</name>
</gene>
<feature type="compositionally biased region" description="Polar residues" evidence="1">
    <location>
        <begin position="1"/>
        <end position="26"/>
    </location>
</feature>
<dbReference type="AlphaFoldDB" id="X0RFE9"/>
<evidence type="ECO:0000313" key="2">
    <source>
        <dbReference type="EMBL" id="GAF67468.1"/>
    </source>
</evidence>
<name>X0RFE9_9ZZZZ</name>
<proteinExistence type="predicted"/>
<feature type="region of interest" description="Disordered" evidence="1">
    <location>
        <begin position="1"/>
        <end position="63"/>
    </location>
</feature>
<reference evidence="2" key="1">
    <citation type="journal article" date="2014" name="Front. Microbiol.">
        <title>High frequency of phylogenetically diverse reductive dehalogenase-homologous genes in deep subseafloor sedimentary metagenomes.</title>
        <authorList>
            <person name="Kawai M."/>
            <person name="Futagami T."/>
            <person name="Toyoda A."/>
            <person name="Takaki Y."/>
            <person name="Nishi S."/>
            <person name="Hori S."/>
            <person name="Arai W."/>
            <person name="Tsubouchi T."/>
            <person name="Morono Y."/>
            <person name="Uchiyama I."/>
            <person name="Ito T."/>
            <person name="Fujiyama A."/>
            <person name="Inagaki F."/>
            <person name="Takami H."/>
        </authorList>
    </citation>
    <scope>NUCLEOTIDE SEQUENCE</scope>
    <source>
        <strain evidence="2">Expedition CK06-06</strain>
    </source>
</reference>
<dbReference type="EMBL" id="BARS01008829">
    <property type="protein sequence ID" value="GAF67468.1"/>
    <property type="molecule type" value="Genomic_DNA"/>
</dbReference>